<feature type="transmembrane region" description="Helical" evidence="6">
    <location>
        <begin position="168"/>
        <end position="194"/>
    </location>
</feature>
<reference evidence="8" key="1">
    <citation type="journal article" date="2019" name="Int. J. Syst. Evol. Microbiol.">
        <title>The Global Catalogue of Microorganisms (GCM) 10K type strain sequencing project: providing services to taxonomists for standard genome sequencing and annotation.</title>
        <authorList>
            <consortium name="The Broad Institute Genomics Platform"/>
            <consortium name="The Broad Institute Genome Sequencing Center for Infectious Disease"/>
            <person name="Wu L."/>
            <person name="Ma J."/>
        </authorList>
    </citation>
    <scope>NUCLEOTIDE SEQUENCE [LARGE SCALE GENOMIC DNA]</scope>
    <source>
        <strain evidence="8">NBRC 102520</strain>
    </source>
</reference>
<dbReference type="InterPro" id="IPR036259">
    <property type="entry name" value="MFS_trans_sf"/>
</dbReference>
<evidence type="ECO:0000256" key="1">
    <source>
        <dbReference type="ARBA" id="ARBA00004651"/>
    </source>
</evidence>
<feature type="transmembrane region" description="Helical" evidence="6">
    <location>
        <begin position="50"/>
        <end position="70"/>
    </location>
</feature>
<dbReference type="Proteomes" id="UP001156905">
    <property type="component" value="Unassembled WGS sequence"/>
</dbReference>
<keyword evidence="4 6" id="KW-1133">Transmembrane helix</keyword>
<organism evidence="7 8">
    <name type="scientific">Bradyrhizobium iriomotense</name>
    <dbReference type="NCBI Taxonomy" id="441950"/>
    <lineage>
        <taxon>Bacteria</taxon>
        <taxon>Pseudomonadati</taxon>
        <taxon>Pseudomonadota</taxon>
        <taxon>Alphaproteobacteria</taxon>
        <taxon>Hyphomicrobiales</taxon>
        <taxon>Nitrobacteraceae</taxon>
        <taxon>Bradyrhizobium</taxon>
    </lineage>
</organism>
<dbReference type="CDD" id="cd06173">
    <property type="entry name" value="MFS_MefA_like"/>
    <property type="match status" value="1"/>
</dbReference>
<feature type="transmembrane region" description="Helical" evidence="6">
    <location>
        <begin position="299"/>
        <end position="316"/>
    </location>
</feature>
<feature type="transmembrane region" description="Helical" evidence="6">
    <location>
        <begin position="382"/>
        <end position="404"/>
    </location>
</feature>
<evidence type="ECO:0000256" key="3">
    <source>
        <dbReference type="ARBA" id="ARBA00022692"/>
    </source>
</evidence>
<feature type="transmembrane region" description="Helical" evidence="6">
    <location>
        <begin position="130"/>
        <end position="148"/>
    </location>
</feature>
<name>A0ABQ6AXX3_9BRAD</name>
<comment type="caution">
    <text evidence="7">The sequence shown here is derived from an EMBL/GenBank/DDBJ whole genome shotgun (WGS) entry which is preliminary data.</text>
</comment>
<feature type="transmembrane region" description="Helical" evidence="6">
    <location>
        <begin position="270"/>
        <end position="292"/>
    </location>
</feature>
<comment type="subcellular location">
    <subcellularLocation>
        <location evidence="1">Cell membrane</location>
        <topology evidence="1">Multi-pass membrane protein</topology>
    </subcellularLocation>
</comment>
<gene>
    <name evidence="7" type="ORF">GCM10007857_22060</name>
</gene>
<evidence type="ECO:0000256" key="6">
    <source>
        <dbReference type="SAM" id="Phobius"/>
    </source>
</evidence>
<keyword evidence="5 6" id="KW-0472">Membrane</keyword>
<proteinExistence type="predicted"/>
<evidence type="ECO:0000313" key="7">
    <source>
        <dbReference type="EMBL" id="GLR85495.1"/>
    </source>
</evidence>
<keyword evidence="3 6" id="KW-0812">Transmembrane</keyword>
<feature type="transmembrane region" description="Helical" evidence="6">
    <location>
        <begin position="235"/>
        <end position="258"/>
    </location>
</feature>
<dbReference type="SUPFAM" id="SSF103473">
    <property type="entry name" value="MFS general substrate transporter"/>
    <property type="match status" value="1"/>
</dbReference>
<protein>
    <submittedName>
        <fullName evidence="7">MFS transporter</fullName>
    </submittedName>
</protein>
<dbReference type="PANTHER" id="PTHR23513:SF11">
    <property type="entry name" value="STAPHYLOFERRIN A TRANSPORTER"/>
    <property type="match status" value="1"/>
</dbReference>
<feature type="transmembrane region" description="Helical" evidence="6">
    <location>
        <begin position="358"/>
        <end position="376"/>
    </location>
</feature>
<dbReference type="Gene3D" id="1.20.1250.20">
    <property type="entry name" value="MFS general substrate transporter like domains"/>
    <property type="match status" value="1"/>
</dbReference>
<dbReference type="EMBL" id="BSOW01000006">
    <property type="protein sequence ID" value="GLR85495.1"/>
    <property type="molecule type" value="Genomic_DNA"/>
</dbReference>
<keyword evidence="8" id="KW-1185">Reference proteome</keyword>
<feature type="transmembrane region" description="Helical" evidence="6">
    <location>
        <begin position="106"/>
        <end position="123"/>
    </location>
</feature>
<dbReference type="PANTHER" id="PTHR23513">
    <property type="entry name" value="INTEGRAL MEMBRANE EFFLUX PROTEIN-RELATED"/>
    <property type="match status" value="1"/>
</dbReference>
<dbReference type="Pfam" id="PF07690">
    <property type="entry name" value="MFS_1"/>
    <property type="match status" value="1"/>
</dbReference>
<evidence type="ECO:0000256" key="2">
    <source>
        <dbReference type="ARBA" id="ARBA00022475"/>
    </source>
</evidence>
<dbReference type="InterPro" id="IPR011701">
    <property type="entry name" value="MFS"/>
</dbReference>
<evidence type="ECO:0000313" key="8">
    <source>
        <dbReference type="Proteomes" id="UP001156905"/>
    </source>
</evidence>
<sequence>MNTAARPSALAPFRIRNYRFQWPSDLLTSWAFEVETLVLGWYIMVETGSVLLLTILASLQYVGTLTAPVFGMIGDRMGHRDLLVAMRLAYTALSSTIMALALTGHLAPLNVMIIVAVMGLIRPSDLGIRGALLASIMPAEQLVGAISLSRTTQDSARIAGALTGAGLFAALGIGLVYVAIACLYLVAAILMLCLTRPPKSAAASHRAADDRAGTRLLRDLKEGIVYAWNGPGMRAALCVAFLANLTAFPLTNGLLPFVARDIFHTDQTGLGYLSASFAVGSLIGSITLSLVGGLRIARLLIGATLAWYAMLLVFVGLRTMPVAMACLVLAGIAQSMSMISAAVILMRAASAHLRGRVMGVRMMVIYGLPLGLLAAGSLIDRIGYSATGSLYAISGFIAMMAIAVRWRDDLWPAHAPANAR</sequence>
<accession>A0ABQ6AXX3</accession>
<dbReference type="RefSeq" id="WP_284264764.1">
    <property type="nucleotide sequence ID" value="NZ_BSOW01000006.1"/>
</dbReference>
<keyword evidence="2" id="KW-1003">Cell membrane</keyword>
<evidence type="ECO:0000256" key="5">
    <source>
        <dbReference type="ARBA" id="ARBA00023136"/>
    </source>
</evidence>
<feature type="transmembrane region" description="Helical" evidence="6">
    <location>
        <begin position="322"/>
        <end position="346"/>
    </location>
</feature>
<evidence type="ECO:0000256" key="4">
    <source>
        <dbReference type="ARBA" id="ARBA00022989"/>
    </source>
</evidence>